<dbReference type="OrthoDB" id="7374566at2"/>
<organism evidence="1 2">
    <name type="scientific">Roseivivax jejudonensis</name>
    <dbReference type="NCBI Taxonomy" id="1529041"/>
    <lineage>
        <taxon>Bacteria</taxon>
        <taxon>Pseudomonadati</taxon>
        <taxon>Pseudomonadota</taxon>
        <taxon>Alphaproteobacteria</taxon>
        <taxon>Rhodobacterales</taxon>
        <taxon>Roseobacteraceae</taxon>
        <taxon>Roseivivax</taxon>
    </lineage>
</organism>
<proteinExistence type="predicted"/>
<keyword evidence="2" id="KW-1185">Reference proteome</keyword>
<protein>
    <submittedName>
        <fullName evidence="1">Uncharacterized protein</fullName>
    </submittedName>
</protein>
<dbReference type="EMBL" id="FWFK01000003">
    <property type="protein sequence ID" value="SLN41772.1"/>
    <property type="molecule type" value="Genomic_DNA"/>
</dbReference>
<sequence length="406" mass="45163">MASLSGFLRKAPPDRLQAFFQARGVTAPDDFDWSSNGRGKKFVQSIESLVSDLPDRLQDRLRAELDHLRTLADSDGMKGAEEVCAGQGIDLDGLQGNEDVLLMLAVDYPQVIDRVSAQTSLIRHTGGRNWAGFQFKDDGRSWALDDEAARDAFLQDAVEILKLPEHRKREADWYQSIRIHPVTSEETTITQATIYVEERAASELAFVSGATVERQVVPKVLEVGLACDPQSRMVEICAKGGKRVGDQYAEAFTKRFAPHAPPPVEVPRREVLLYTLRGLPRFETDPADGIEGVEVSSLEFFSTGGGTARFERRGDDETIYEFLGRRFGPHSPLQAYGWTIYAATLRIKRAARDGTRGKTLTVTLRAPNTTTLPNTTEADRHYALDLLERWGVIAPPPEDVDVTKDF</sequence>
<evidence type="ECO:0000313" key="1">
    <source>
        <dbReference type="EMBL" id="SLN41772.1"/>
    </source>
</evidence>
<accession>A0A1X6Z675</accession>
<reference evidence="1 2" key="1">
    <citation type="submission" date="2017-03" db="EMBL/GenBank/DDBJ databases">
        <authorList>
            <person name="Afonso C.L."/>
            <person name="Miller P.J."/>
            <person name="Scott M.A."/>
            <person name="Spackman E."/>
            <person name="Goraichik I."/>
            <person name="Dimitrov K.M."/>
            <person name="Suarez D.L."/>
            <person name="Swayne D.E."/>
        </authorList>
    </citation>
    <scope>NUCLEOTIDE SEQUENCE [LARGE SCALE GENOMIC DNA]</scope>
    <source>
        <strain evidence="1 2">CECT 8625</strain>
    </source>
</reference>
<dbReference type="Proteomes" id="UP000193570">
    <property type="component" value="Unassembled WGS sequence"/>
</dbReference>
<dbReference type="RefSeq" id="WP_143535089.1">
    <property type="nucleotide sequence ID" value="NZ_FWFK01000003.1"/>
</dbReference>
<evidence type="ECO:0000313" key="2">
    <source>
        <dbReference type="Proteomes" id="UP000193570"/>
    </source>
</evidence>
<gene>
    <name evidence="1" type="ORF">ROJ8625_02010</name>
</gene>
<dbReference type="AlphaFoldDB" id="A0A1X6Z675"/>
<name>A0A1X6Z675_9RHOB</name>